<dbReference type="PANTHER" id="PTHR44942">
    <property type="entry name" value="METHYLTRANSF_11 DOMAIN-CONTAINING PROTEIN"/>
    <property type="match status" value="1"/>
</dbReference>
<dbReference type="GO" id="GO:0008757">
    <property type="term" value="F:S-adenosylmethionine-dependent methyltransferase activity"/>
    <property type="evidence" value="ECO:0007669"/>
    <property type="project" value="InterPro"/>
</dbReference>
<evidence type="ECO:0000256" key="2">
    <source>
        <dbReference type="ARBA" id="ARBA00022603"/>
    </source>
</evidence>
<keyword evidence="6" id="KW-1185">Reference proteome</keyword>
<dbReference type="InterPro" id="IPR013216">
    <property type="entry name" value="Methyltransf_11"/>
</dbReference>
<sequence>MSILKGLEWTFNTEAKKYEKMRPGYVGELYNDIFDMMNINKDSNVIEIGIGGGQATLPVLKTGCNLIAVEYGENLAQVCCEKFKDYSNFSAVVGKFEDACFEKNSYDLIYSASAFHWIPEDVGYQKVFNLLKSGGVFARFANHPFKDKGRNGLHEAMQEVYAVYLPGSLEPDEYSEQQAMDRANIANKYGFVDISYKLYNRTRTFTSKEYIELLGTYSDHIAIEEKNRKSFLSEIEAVIDSFGGQITIYDTIDLQLARKP</sequence>
<dbReference type="InterPro" id="IPR029063">
    <property type="entry name" value="SAM-dependent_MTases_sf"/>
</dbReference>
<comment type="similarity">
    <text evidence="1">Belongs to the methyltransferase superfamily.</text>
</comment>
<protein>
    <submittedName>
        <fullName evidence="5">Methyltransferase domain-containing protein</fullName>
    </submittedName>
</protein>
<evidence type="ECO:0000259" key="4">
    <source>
        <dbReference type="Pfam" id="PF08241"/>
    </source>
</evidence>
<gene>
    <name evidence="5" type="ORF">SAMN05661086_00771</name>
</gene>
<dbReference type="AlphaFoldDB" id="A0A1I6IEW8"/>
<organism evidence="5 6">
    <name type="scientific">Anaeromicropila populeti</name>
    <dbReference type="NCBI Taxonomy" id="37658"/>
    <lineage>
        <taxon>Bacteria</taxon>
        <taxon>Bacillati</taxon>
        <taxon>Bacillota</taxon>
        <taxon>Clostridia</taxon>
        <taxon>Lachnospirales</taxon>
        <taxon>Lachnospiraceae</taxon>
        <taxon>Anaeromicropila</taxon>
    </lineage>
</organism>
<reference evidence="5 6" key="1">
    <citation type="submission" date="2016-10" db="EMBL/GenBank/DDBJ databases">
        <authorList>
            <person name="de Groot N.N."/>
        </authorList>
    </citation>
    <scope>NUCLEOTIDE SEQUENCE [LARGE SCALE GENOMIC DNA]</scope>
    <source>
        <strain evidence="5 6">743A</strain>
    </source>
</reference>
<dbReference type="RefSeq" id="WP_092559373.1">
    <property type="nucleotide sequence ID" value="NZ_FOYZ01000002.1"/>
</dbReference>
<dbReference type="InterPro" id="IPR051052">
    <property type="entry name" value="Diverse_substrate_MTase"/>
</dbReference>
<evidence type="ECO:0000256" key="1">
    <source>
        <dbReference type="ARBA" id="ARBA00008361"/>
    </source>
</evidence>
<proteinExistence type="inferred from homology"/>
<dbReference type="CDD" id="cd02440">
    <property type="entry name" value="AdoMet_MTases"/>
    <property type="match status" value="1"/>
</dbReference>
<dbReference type="PANTHER" id="PTHR44942:SF4">
    <property type="entry name" value="METHYLTRANSFERASE TYPE 11 DOMAIN-CONTAINING PROTEIN"/>
    <property type="match status" value="1"/>
</dbReference>
<evidence type="ECO:0000313" key="5">
    <source>
        <dbReference type="EMBL" id="SFR65169.1"/>
    </source>
</evidence>
<dbReference type="Pfam" id="PF08241">
    <property type="entry name" value="Methyltransf_11"/>
    <property type="match status" value="1"/>
</dbReference>
<dbReference type="Proteomes" id="UP000199659">
    <property type="component" value="Unassembled WGS sequence"/>
</dbReference>
<dbReference type="Gene3D" id="3.40.50.150">
    <property type="entry name" value="Vaccinia Virus protein VP39"/>
    <property type="match status" value="1"/>
</dbReference>
<keyword evidence="2 5" id="KW-0489">Methyltransferase</keyword>
<keyword evidence="3 5" id="KW-0808">Transferase</keyword>
<accession>A0A1I6IEW8</accession>
<dbReference type="EMBL" id="FOYZ01000002">
    <property type="protein sequence ID" value="SFR65169.1"/>
    <property type="molecule type" value="Genomic_DNA"/>
</dbReference>
<feature type="domain" description="Methyltransferase type 11" evidence="4">
    <location>
        <begin position="47"/>
        <end position="138"/>
    </location>
</feature>
<dbReference type="OrthoDB" id="9797252at2"/>
<name>A0A1I6IEW8_9FIRM</name>
<dbReference type="GO" id="GO:0032259">
    <property type="term" value="P:methylation"/>
    <property type="evidence" value="ECO:0007669"/>
    <property type="project" value="UniProtKB-KW"/>
</dbReference>
<evidence type="ECO:0000313" key="6">
    <source>
        <dbReference type="Proteomes" id="UP000199659"/>
    </source>
</evidence>
<dbReference type="STRING" id="37658.SAMN05661086_00771"/>
<dbReference type="SUPFAM" id="SSF53335">
    <property type="entry name" value="S-adenosyl-L-methionine-dependent methyltransferases"/>
    <property type="match status" value="1"/>
</dbReference>
<evidence type="ECO:0000256" key="3">
    <source>
        <dbReference type="ARBA" id="ARBA00022679"/>
    </source>
</evidence>